<keyword evidence="3 7" id="KW-0812">Transmembrane</keyword>
<evidence type="ECO:0000313" key="10">
    <source>
        <dbReference type="EMBL" id="MCB5411482.1"/>
    </source>
</evidence>
<keyword evidence="11" id="KW-1185">Reference proteome</keyword>
<evidence type="ECO:0000256" key="1">
    <source>
        <dbReference type="ARBA" id="ARBA00004141"/>
    </source>
</evidence>
<evidence type="ECO:0000256" key="2">
    <source>
        <dbReference type="ARBA" id="ARBA00022448"/>
    </source>
</evidence>
<comment type="subcellular location">
    <subcellularLocation>
        <location evidence="7">Cell membrane</location>
        <topology evidence="7">Multi-pass membrane protein</topology>
    </subcellularLocation>
    <subcellularLocation>
        <location evidence="1">Membrane</location>
        <topology evidence="1">Multi-pass membrane protein</topology>
    </subcellularLocation>
</comment>
<evidence type="ECO:0000256" key="6">
    <source>
        <dbReference type="ARBA" id="ARBA00023136"/>
    </source>
</evidence>
<protein>
    <recommendedName>
        <fullName evidence="7">Protein-methionine-sulfoxide reductase heme-binding subunit MsrQ</fullName>
    </recommendedName>
    <alternativeName>
        <fullName evidence="7">Flavocytochrome MsrQ</fullName>
    </alternativeName>
</protein>
<keyword evidence="7" id="KW-1003">Cell membrane</keyword>
<evidence type="ECO:0000256" key="5">
    <source>
        <dbReference type="ARBA" id="ARBA00023004"/>
    </source>
</evidence>
<evidence type="ECO:0000313" key="11">
    <source>
        <dbReference type="Proteomes" id="UP001198571"/>
    </source>
</evidence>
<dbReference type="HAMAP" id="MF_01207">
    <property type="entry name" value="MsrQ"/>
    <property type="match status" value="1"/>
</dbReference>
<proteinExistence type="inferred from homology"/>
<gene>
    <name evidence="7" type="primary">msrQ</name>
    <name evidence="10" type="ORF">H0485_15935</name>
</gene>
<dbReference type="Pfam" id="PF01794">
    <property type="entry name" value="Ferric_reduct"/>
    <property type="match status" value="1"/>
</dbReference>
<evidence type="ECO:0000256" key="7">
    <source>
        <dbReference type="HAMAP-Rule" id="MF_01207"/>
    </source>
</evidence>
<comment type="function">
    <text evidence="7">Part of the MsrPQ system that repairs oxidized periplasmic proteins containing methionine sulfoxide residues (Met-O), using respiratory chain electrons. Thus protects these proteins from oxidative-stress damage caused by reactive species of oxygen and chlorine generated by the host defense mechanisms. MsrPQ is essential for the maintenance of envelope integrity under bleach stress, rescuing a wide series of structurally unrelated periplasmic proteins from methionine oxidation. MsrQ provides electrons for reduction to the reductase catalytic subunit MsrP, using the quinone pool of the respiratory chain.</text>
</comment>
<keyword evidence="5 7" id="KW-0408">Iron</keyword>
<name>A0ABS8CQ03_9RHOB</name>
<dbReference type="EMBL" id="JACDXX010000016">
    <property type="protein sequence ID" value="MCB5411482.1"/>
    <property type="molecule type" value="Genomic_DNA"/>
</dbReference>
<comment type="caution">
    <text evidence="10">The sequence shown here is derived from an EMBL/GenBank/DDBJ whole genome shotgun (WGS) entry which is preliminary data.</text>
</comment>
<sequence>MADRLNALLRRLPEAGVWCLGLIPLAWLIWQVLQGGPGVDPVRGIEHFLGKTGLWLLIACLVIPPLRLLTGINALRHRRAIGLLAFLYIVLHLTAWIWLEMGLYWSQALKDLWKRPYLFFGITAFLLLLPLAATSGRAAIRRLGPRWKQLHLLIWPAAGLAVLHYLWQMKIISREGWIWLTLFLALLVSRLISAGLRRKKLRCDSPRAGKPATDSPHGQAKLP</sequence>
<feature type="transmembrane region" description="Helical" evidence="7">
    <location>
        <begin position="53"/>
        <end position="69"/>
    </location>
</feature>
<feature type="transmembrane region" description="Helical" evidence="7">
    <location>
        <begin position="152"/>
        <end position="171"/>
    </location>
</feature>
<feature type="transmembrane region" description="Helical" evidence="7">
    <location>
        <begin position="12"/>
        <end position="33"/>
    </location>
</feature>
<keyword evidence="7" id="KW-0249">Electron transport</keyword>
<keyword evidence="2 7" id="KW-0813">Transport</keyword>
<comment type="cofactor">
    <cofactor evidence="7">
        <name>FMN</name>
        <dbReference type="ChEBI" id="CHEBI:58210"/>
    </cofactor>
    <text evidence="7">Binds 1 FMN per subunit.</text>
</comment>
<dbReference type="PANTHER" id="PTHR36964:SF1">
    <property type="entry name" value="PROTEIN-METHIONINE-SULFOXIDE REDUCTASE HEME-BINDING SUBUNIT MSRQ"/>
    <property type="match status" value="1"/>
</dbReference>
<keyword evidence="7" id="KW-0479">Metal-binding</keyword>
<keyword evidence="6 7" id="KW-0472">Membrane</keyword>
<keyword evidence="7" id="KW-0349">Heme</keyword>
<reference evidence="10 11" key="1">
    <citation type="submission" date="2020-07" db="EMBL/GenBank/DDBJ databases">
        <title>Pseudogemmobacter sp. nov., isolated from poultry manure in Taiwan.</title>
        <authorList>
            <person name="Lin S.-Y."/>
            <person name="Tang Y.-S."/>
            <person name="Young C.-C."/>
        </authorList>
    </citation>
    <scope>NUCLEOTIDE SEQUENCE [LARGE SCALE GENOMIC DNA]</scope>
    <source>
        <strain evidence="10 11">CC-YST710</strain>
    </source>
</reference>
<evidence type="ECO:0000259" key="9">
    <source>
        <dbReference type="Pfam" id="PF01794"/>
    </source>
</evidence>
<feature type="transmembrane region" description="Helical" evidence="7">
    <location>
        <begin position="119"/>
        <end position="140"/>
    </location>
</feature>
<feature type="region of interest" description="Disordered" evidence="8">
    <location>
        <begin position="204"/>
        <end position="223"/>
    </location>
</feature>
<evidence type="ECO:0000256" key="4">
    <source>
        <dbReference type="ARBA" id="ARBA00022989"/>
    </source>
</evidence>
<dbReference type="InterPro" id="IPR013130">
    <property type="entry name" value="Fe3_Rdtase_TM_dom"/>
</dbReference>
<organism evidence="10 11">
    <name type="scientific">Pseudogemmobacter faecipullorum</name>
    <dbReference type="NCBI Taxonomy" id="2755041"/>
    <lineage>
        <taxon>Bacteria</taxon>
        <taxon>Pseudomonadati</taxon>
        <taxon>Pseudomonadota</taxon>
        <taxon>Alphaproteobacteria</taxon>
        <taxon>Rhodobacterales</taxon>
        <taxon>Paracoccaceae</taxon>
        <taxon>Pseudogemmobacter</taxon>
    </lineage>
</organism>
<accession>A0ABS8CQ03</accession>
<feature type="transmembrane region" description="Helical" evidence="7">
    <location>
        <begin position="81"/>
        <end position="99"/>
    </location>
</feature>
<feature type="domain" description="Ferric oxidoreductase" evidence="9">
    <location>
        <begin position="56"/>
        <end position="161"/>
    </location>
</feature>
<feature type="transmembrane region" description="Helical" evidence="7">
    <location>
        <begin position="177"/>
        <end position="196"/>
    </location>
</feature>
<keyword evidence="4 7" id="KW-1133">Transmembrane helix</keyword>
<evidence type="ECO:0000256" key="8">
    <source>
        <dbReference type="SAM" id="MobiDB-lite"/>
    </source>
</evidence>
<dbReference type="PANTHER" id="PTHR36964">
    <property type="entry name" value="PROTEIN-METHIONINE-SULFOXIDE REDUCTASE HEME-BINDING SUBUNIT MSRQ"/>
    <property type="match status" value="1"/>
</dbReference>
<evidence type="ECO:0000256" key="3">
    <source>
        <dbReference type="ARBA" id="ARBA00022692"/>
    </source>
</evidence>
<dbReference type="Proteomes" id="UP001198571">
    <property type="component" value="Unassembled WGS sequence"/>
</dbReference>
<comment type="cofactor">
    <cofactor evidence="7">
        <name>heme b</name>
        <dbReference type="ChEBI" id="CHEBI:60344"/>
    </cofactor>
    <text evidence="7">Binds 1 heme b (iron(II)-protoporphyrin IX) group per subunit.</text>
</comment>
<comment type="similarity">
    <text evidence="7">Belongs to the MsrQ family.</text>
</comment>
<dbReference type="InterPro" id="IPR022837">
    <property type="entry name" value="MsrQ-like"/>
</dbReference>
<comment type="subunit">
    <text evidence="7">Heterodimer of a catalytic subunit (MsrP) and a heme-binding subunit (MsrQ).</text>
</comment>
<keyword evidence="7" id="KW-0285">Flavoprotein</keyword>
<keyword evidence="7" id="KW-0288">FMN</keyword>